<dbReference type="KEGG" id="sna:Snas_2065"/>
<sequence>MFHNRLPRSASSAAKQGFSVPSHSRPARVAVLTMSSSPMTTTPTGRGRLGGFNSRAATNRRTVAPKVSASRSTSAASSGENGLLPRARNRISPPHEIPLLVSRIRISLPIPALVISRNRTRCRGSGKPAVSTDTRPGSVNELANGYDTPSRASARSSRRMAVM</sequence>
<reference evidence="2 3" key="1">
    <citation type="journal article" date="2009" name="Stand. Genomic Sci.">
        <title>Complete genome sequence of Stackebrandtia nassauensis type strain (LLR-40K-21).</title>
        <authorList>
            <person name="Munk C."/>
            <person name="Lapidus A."/>
            <person name="Copeland A."/>
            <person name="Jando M."/>
            <person name="Mayilraj S."/>
            <person name="Glavina Del Rio T."/>
            <person name="Nolan M."/>
            <person name="Chen F."/>
            <person name="Lucas S."/>
            <person name="Tice H."/>
            <person name="Cheng J.F."/>
            <person name="Han C."/>
            <person name="Detter J.C."/>
            <person name="Bruce D."/>
            <person name="Goodwin L."/>
            <person name="Chain P."/>
            <person name="Pitluck S."/>
            <person name="Goker M."/>
            <person name="Ovchinikova G."/>
            <person name="Pati A."/>
            <person name="Ivanova N."/>
            <person name="Mavromatis K."/>
            <person name="Chen A."/>
            <person name="Palaniappan K."/>
            <person name="Land M."/>
            <person name="Hauser L."/>
            <person name="Chang Y.J."/>
            <person name="Jeffries C.D."/>
            <person name="Bristow J."/>
            <person name="Eisen J.A."/>
            <person name="Markowitz V."/>
            <person name="Hugenholtz P."/>
            <person name="Kyrpides N.C."/>
            <person name="Klenk H.P."/>
        </authorList>
    </citation>
    <scope>NUCLEOTIDE SEQUENCE [LARGE SCALE GENOMIC DNA]</scope>
    <source>
        <strain evidence="3">DSM 44728 / CIP 108903 / NRRL B-16338 / NBRC 102104 / LLR-40K-21</strain>
    </source>
</reference>
<feature type="compositionally biased region" description="Polar residues" evidence="1">
    <location>
        <begin position="9"/>
        <end position="22"/>
    </location>
</feature>
<accession>D3Q0M3</accession>
<proteinExistence type="predicted"/>
<name>D3Q0M3_STANL</name>
<protein>
    <submittedName>
        <fullName evidence="2">Uncharacterized protein</fullName>
    </submittedName>
</protein>
<feature type="compositionally biased region" description="Low complexity" evidence="1">
    <location>
        <begin position="68"/>
        <end position="78"/>
    </location>
</feature>
<evidence type="ECO:0000256" key="1">
    <source>
        <dbReference type="SAM" id="MobiDB-lite"/>
    </source>
</evidence>
<dbReference type="HOGENOM" id="CLU_1626055_0_0_11"/>
<dbReference type="AlphaFoldDB" id="D3Q0M3"/>
<dbReference type="Proteomes" id="UP000000844">
    <property type="component" value="Chromosome"/>
</dbReference>
<feature type="compositionally biased region" description="Low complexity" evidence="1">
    <location>
        <begin position="32"/>
        <end position="46"/>
    </location>
</feature>
<evidence type="ECO:0000313" key="2">
    <source>
        <dbReference type="EMBL" id="ADD41759.1"/>
    </source>
</evidence>
<keyword evidence="3" id="KW-1185">Reference proteome</keyword>
<dbReference type="EMBL" id="CP001778">
    <property type="protein sequence ID" value="ADD41759.1"/>
    <property type="molecule type" value="Genomic_DNA"/>
</dbReference>
<evidence type="ECO:0000313" key="3">
    <source>
        <dbReference type="Proteomes" id="UP000000844"/>
    </source>
</evidence>
<feature type="region of interest" description="Disordered" evidence="1">
    <location>
        <begin position="1"/>
        <end position="90"/>
    </location>
</feature>
<organism evidence="2 3">
    <name type="scientific">Stackebrandtia nassauensis (strain DSM 44728 / CIP 108903 / NRRL B-16338 / NBRC 102104 / LLR-40K-21)</name>
    <dbReference type="NCBI Taxonomy" id="446470"/>
    <lineage>
        <taxon>Bacteria</taxon>
        <taxon>Bacillati</taxon>
        <taxon>Actinomycetota</taxon>
        <taxon>Actinomycetes</taxon>
        <taxon>Glycomycetales</taxon>
        <taxon>Glycomycetaceae</taxon>
        <taxon>Stackebrandtia</taxon>
    </lineage>
</organism>
<gene>
    <name evidence="2" type="ordered locus">Snas_2065</name>
</gene>
<feature type="region of interest" description="Disordered" evidence="1">
    <location>
        <begin position="122"/>
        <end position="163"/>
    </location>
</feature>